<feature type="transmembrane region" description="Helical" evidence="4">
    <location>
        <begin position="375"/>
        <end position="398"/>
    </location>
</feature>
<keyword evidence="1 4" id="KW-0812">Transmembrane</keyword>
<feature type="transmembrane region" description="Helical" evidence="4">
    <location>
        <begin position="21"/>
        <end position="45"/>
    </location>
</feature>
<dbReference type="CDD" id="cd17355">
    <property type="entry name" value="MFS_YcxA_like"/>
    <property type="match status" value="1"/>
</dbReference>
<feature type="transmembrane region" description="Helical" evidence="4">
    <location>
        <begin position="310"/>
        <end position="334"/>
    </location>
</feature>
<dbReference type="AlphaFoldDB" id="A0A1X7P788"/>
<feature type="transmembrane region" description="Helical" evidence="4">
    <location>
        <begin position="251"/>
        <end position="271"/>
    </location>
</feature>
<evidence type="ECO:0000256" key="3">
    <source>
        <dbReference type="ARBA" id="ARBA00023136"/>
    </source>
</evidence>
<organism evidence="6 7">
    <name type="scientific">Mesorhizobium australicum</name>
    <dbReference type="NCBI Taxonomy" id="536018"/>
    <lineage>
        <taxon>Bacteria</taxon>
        <taxon>Pseudomonadati</taxon>
        <taxon>Pseudomonadota</taxon>
        <taxon>Alphaproteobacteria</taxon>
        <taxon>Hyphomicrobiales</taxon>
        <taxon>Phyllobacteriaceae</taxon>
        <taxon>Mesorhizobium</taxon>
    </lineage>
</organism>
<gene>
    <name evidence="6" type="ORF">SAMN02982922_3396</name>
</gene>
<dbReference type="Gene3D" id="1.20.1250.20">
    <property type="entry name" value="MFS general substrate transporter like domains"/>
    <property type="match status" value="2"/>
</dbReference>
<dbReference type="SUPFAM" id="SSF103473">
    <property type="entry name" value="MFS general substrate transporter"/>
    <property type="match status" value="1"/>
</dbReference>
<accession>A0A1X7P788</accession>
<feature type="transmembrane region" description="Helical" evidence="4">
    <location>
        <begin position="85"/>
        <end position="104"/>
    </location>
</feature>
<evidence type="ECO:0000256" key="2">
    <source>
        <dbReference type="ARBA" id="ARBA00022989"/>
    </source>
</evidence>
<keyword evidence="2 4" id="KW-1133">Transmembrane helix</keyword>
<feature type="transmembrane region" description="Helical" evidence="4">
    <location>
        <begin position="175"/>
        <end position="194"/>
    </location>
</feature>
<protein>
    <submittedName>
        <fullName evidence="6">Cyanate permease</fullName>
    </submittedName>
</protein>
<sequence>MRTNYGPDRYAPDGAYAWLRLGISLALATIGGVGMWAIVVVLPAAQAEFGAGRGEASLAYTATMLGFALGNVVVGRLIDRIGFMWPALVSATLSGAGFILASYAPSIGTLALAQGLLIGAGSSATFGPLIADISHWFDRRRGIAVAVAACGNYLAGALWPMAMQPLLVAQGWRETYLIIGIVCLVTMLPLAAMLGRRPAHHSGSGAAGAAPVKDIGLSPGAIQALLVVAGLACCVAMSMPQVHIVAYCADLGYGVARGAEMLSLMLGAGIISRLASGFLADRIGGIPTLLIGSVLQGLSLLFYIPFDGLASLYVVSAMFGLAQGGIVPSYAIVVREYMPAREAGQRVGIVIMATILGMALGGWMSGFIYDQTGSYAAAFLNGIAWNLLNVSVMTLLLWRSTRGRRVAA</sequence>
<proteinExistence type="predicted"/>
<dbReference type="InterPro" id="IPR011701">
    <property type="entry name" value="MFS"/>
</dbReference>
<evidence type="ECO:0000256" key="1">
    <source>
        <dbReference type="ARBA" id="ARBA00022692"/>
    </source>
</evidence>
<feature type="transmembrane region" description="Helical" evidence="4">
    <location>
        <begin position="57"/>
        <end position="78"/>
    </location>
</feature>
<feature type="transmembrane region" description="Helical" evidence="4">
    <location>
        <begin position="143"/>
        <end position="163"/>
    </location>
</feature>
<evidence type="ECO:0000313" key="6">
    <source>
        <dbReference type="EMBL" id="SMH46686.1"/>
    </source>
</evidence>
<feature type="domain" description="Major facilitator superfamily (MFS) profile" evidence="5">
    <location>
        <begin position="20"/>
        <end position="401"/>
    </location>
</feature>
<feature type="transmembrane region" description="Helical" evidence="4">
    <location>
        <begin position="346"/>
        <end position="369"/>
    </location>
</feature>
<feature type="transmembrane region" description="Helical" evidence="4">
    <location>
        <begin position="215"/>
        <end position="239"/>
    </location>
</feature>
<dbReference type="InterPro" id="IPR036259">
    <property type="entry name" value="MFS_trans_sf"/>
</dbReference>
<dbReference type="PANTHER" id="PTHR11360:SF290">
    <property type="entry name" value="MONOCARBOXYLATE MFS PERMEASE"/>
    <property type="match status" value="1"/>
</dbReference>
<dbReference type="PANTHER" id="PTHR11360">
    <property type="entry name" value="MONOCARBOXYLATE TRANSPORTER"/>
    <property type="match status" value="1"/>
</dbReference>
<dbReference type="GO" id="GO:0022857">
    <property type="term" value="F:transmembrane transporter activity"/>
    <property type="evidence" value="ECO:0007669"/>
    <property type="project" value="InterPro"/>
</dbReference>
<evidence type="ECO:0000256" key="4">
    <source>
        <dbReference type="SAM" id="Phobius"/>
    </source>
</evidence>
<name>A0A1X7P788_9HYPH</name>
<dbReference type="Proteomes" id="UP000193083">
    <property type="component" value="Unassembled WGS sequence"/>
</dbReference>
<dbReference type="RefSeq" id="WP_085465227.1">
    <property type="nucleotide sequence ID" value="NZ_FXBL01000004.1"/>
</dbReference>
<feature type="transmembrane region" description="Helical" evidence="4">
    <location>
        <begin position="283"/>
        <end position="304"/>
    </location>
</feature>
<dbReference type="PROSITE" id="PS50850">
    <property type="entry name" value="MFS"/>
    <property type="match status" value="1"/>
</dbReference>
<evidence type="ECO:0000313" key="7">
    <source>
        <dbReference type="Proteomes" id="UP000193083"/>
    </source>
</evidence>
<dbReference type="InterPro" id="IPR020846">
    <property type="entry name" value="MFS_dom"/>
</dbReference>
<reference evidence="6 7" key="1">
    <citation type="submission" date="2017-04" db="EMBL/GenBank/DDBJ databases">
        <authorList>
            <person name="Afonso C.L."/>
            <person name="Miller P.J."/>
            <person name="Scott M.A."/>
            <person name="Spackman E."/>
            <person name="Goraichik I."/>
            <person name="Dimitrov K.M."/>
            <person name="Suarez D.L."/>
            <person name="Swayne D.E."/>
        </authorList>
    </citation>
    <scope>NUCLEOTIDE SEQUENCE [LARGE SCALE GENOMIC DNA]</scope>
    <source>
        <strain evidence="6 7">B5P</strain>
    </source>
</reference>
<dbReference type="OrthoDB" id="9796632at2"/>
<evidence type="ECO:0000259" key="5">
    <source>
        <dbReference type="PROSITE" id="PS50850"/>
    </source>
</evidence>
<dbReference type="EMBL" id="FXBL01000004">
    <property type="protein sequence ID" value="SMH46686.1"/>
    <property type="molecule type" value="Genomic_DNA"/>
</dbReference>
<dbReference type="InterPro" id="IPR050327">
    <property type="entry name" value="Proton-linked_MCT"/>
</dbReference>
<keyword evidence="7" id="KW-1185">Reference proteome</keyword>
<feature type="transmembrane region" description="Helical" evidence="4">
    <location>
        <begin position="110"/>
        <end position="131"/>
    </location>
</feature>
<dbReference type="Pfam" id="PF07690">
    <property type="entry name" value="MFS_1"/>
    <property type="match status" value="1"/>
</dbReference>
<keyword evidence="3 4" id="KW-0472">Membrane</keyword>